<dbReference type="EMBL" id="WKFB01000625">
    <property type="protein sequence ID" value="KAF6719346.1"/>
    <property type="molecule type" value="Genomic_DNA"/>
</dbReference>
<comment type="caution">
    <text evidence="2">The sequence shown here is derived from an EMBL/GenBank/DDBJ whole genome shotgun (WGS) entry which is preliminary data.</text>
</comment>
<evidence type="ECO:0000313" key="2">
    <source>
        <dbReference type="EMBL" id="KAF6719346.1"/>
    </source>
</evidence>
<protein>
    <submittedName>
        <fullName evidence="2">Uncharacterized protein</fullName>
    </submittedName>
</protein>
<dbReference type="Proteomes" id="UP000646548">
    <property type="component" value="Unassembled WGS sequence"/>
</dbReference>
<evidence type="ECO:0000313" key="3">
    <source>
        <dbReference type="Proteomes" id="UP000646548"/>
    </source>
</evidence>
<proteinExistence type="predicted"/>
<sequence length="67" mass="7694">MSRRPHSYTHIHPQPQGPRETPTAALSNGAEFKMLQWEAAFNFVHIASRTRCDGRGDAQERPREISY</sequence>
<accession>A0A834F2Y6</accession>
<feature type="region of interest" description="Disordered" evidence="1">
    <location>
        <begin position="1"/>
        <end position="24"/>
    </location>
</feature>
<gene>
    <name evidence="2" type="ORF">FQA47_017356</name>
</gene>
<organism evidence="2 3">
    <name type="scientific">Oryzias melastigma</name>
    <name type="common">Marine medaka</name>
    <dbReference type="NCBI Taxonomy" id="30732"/>
    <lineage>
        <taxon>Eukaryota</taxon>
        <taxon>Metazoa</taxon>
        <taxon>Chordata</taxon>
        <taxon>Craniata</taxon>
        <taxon>Vertebrata</taxon>
        <taxon>Euteleostomi</taxon>
        <taxon>Actinopterygii</taxon>
        <taxon>Neopterygii</taxon>
        <taxon>Teleostei</taxon>
        <taxon>Neoteleostei</taxon>
        <taxon>Acanthomorphata</taxon>
        <taxon>Ovalentaria</taxon>
        <taxon>Atherinomorphae</taxon>
        <taxon>Beloniformes</taxon>
        <taxon>Adrianichthyidae</taxon>
        <taxon>Oryziinae</taxon>
        <taxon>Oryzias</taxon>
    </lineage>
</organism>
<evidence type="ECO:0000256" key="1">
    <source>
        <dbReference type="SAM" id="MobiDB-lite"/>
    </source>
</evidence>
<reference evidence="2" key="1">
    <citation type="journal article" name="BMC Genomics">
        <title>Long-read sequencing and de novo genome assembly of marine medaka (Oryzias melastigma).</title>
        <authorList>
            <person name="Liang P."/>
            <person name="Saqib H.S.A."/>
            <person name="Ni X."/>
            <person name="Shen Y."/>
        </authorList>
    </citation>
    <scope>NUCLEOTIDE SEQUENCE</scope>
    <source>
        <strain evidence="2">Bigg-433</strain>
    </source>
</reference>
<dbReference type="AlphaFoldDB" id="A0A834F2Y6"/>
<name>A0A834F2Y6_ORYME</name>